<protein>
    <submittedName>
        <fullName evidence="1">Uncharacterized protein</fullName>
    </submittedName>
</protein>
<reference evidence="1" key="1">
    <citation type="submission" date="2014-09" db="EMBL/GenBank/DDBJ databases">
        <authorList>
            <person name="Magalhaes I.L.F."/>
            <person name="Oliveira U."/>
            <person name="Santos F.R."/>
            <person name="Vidigal T.H.D.A."/>
            <person name="Brescovit A.D."/>
            <person name="Santos A.J."/>
        </authorList>
    </citation>
    <scope>NUCLEOTIDE SEQUENCE</scope>
    <source>
        <tissue evidence="1">Shoot tissue taken approximately 20 cm above the soil surface</tissue>
    </source>
</reference>
<name>A0A0A9GZ13_ARUDO</name>
<dbReference type="AlphaFoldDB" id="A0A0A9GZ13"/>
<proteinExistence type="predicted"/>
<accession>A0A0A9GZ13</accession>
<reference evidence="1" key="2">
    <citation type="journal article" date="2015" name="Data Brief">
        <title>Shoot transcriptome of the giant reed, Arundo donax.</title>
        <authorList>
            <person name="Barrero R.A."/>
            <person name="Guerrero F.D."/>
            <person name="Moolhuijzen P."/>
            <person name="Goolsby J.A."/>
            <person name="Tidwell J."/>
            <person name="Bellgard S.E."/>
            <person name="Bellgard M.I."/>
        </authorList>
    </citation>
    <scope>NUCLEOTIDE SEQUENCE</scope>
    <source>
        <tissue evidence="1">Shoot tissue taken approximately 20 cm above the soil surface</tissue>
    </source>
</reference>
<sequence length="17" mass="1934">MPVDCLMSRSNLAKQIK</sequence>
<evidence type="ECO:0000313" key="1">
    <source>
        <dbReference type="EMBL" id="JAE25843.1"/>
    </source>
</evidence>
<dbReference type="EMBL" id="GBRH01172053">
    <property type="protein sequence ID" value="JAE25843.1"/>
    <property type="molecule type" value="Transcribed_RNA"/>
</dbReference>
<organism evidence="1">
    <name type="scientific">Arundo donax</name>
    <name type="common">Giant reed</name>
    <name type="synonym">Donax arundinaceus</name>
    <dbReference type="NCBI Taxonomy" id="35708"/>
    <lineage>
        <taxon>Eukaryota</taxon>
        <taxon>Viridiplantae</taxon>
        <taxon>Streptophyta</taxon>
        <taxon>Embryophyta</taxon>
        <taxon>Tracheophyta</taxon>
        <taxon>Spermatophyta</taxon>
        <taxon>Magnoliopsida</taxon>
        <taxon>Liliopsida</taxon>
        <taxon>Poales</taxon>
        <taxon>Poaceae</taxon>
        <taxon>PACMAD clade</taxon>
        <taxon>Arundinoideae</taxon>
        <taxon>Arundineae</taxon>
        <taxon>Arundo</taxon>
    </lineage>
</organism>